<dbReference type="InterPro" id="IPR018378">
    <property type="entry name" value="C-type_lectin_CS"/>
</dbReference>
<dbReference type="PROSITE" id="PS00615">
    <property type="entry name" value="C_TYPE_LECTIN_1"/>
    <property type="match status" value="1"/>
</dbReference>
<evidence type="ECO:0000313" key="2">
    <source>
        <dbReference type="EMBL" id="EKC22117.1"/>
    </source>
</evidence>
<dbReference type="CDD" id="cd00037">
    <property type="entry name" value="CLECT"/>
    <property type="match status" value="1"/>
</dbReference>
<feature type="domain" description="C-type lectin" evidence="1">
    <location>
        <begin position="139"/>
        <end position="264"/>
    </location>
</feature>
<accession>K1PE35</accession>
<keyword evidence="2" id="KW-0675">Receptor</keyword>
<dbReference type="InterPro" id="IPR016186">
    <property type="entry name" value="C-type_lectin-like/link_sf"/>
</dbReference>
<dbReference type="InParanoid" id="K1PE35"/>
<organism evidence="2">
    <name type="scientific">Magallana gigas</name>
    <name type="common">Pacific oyster</name>
    <name type="synonym">Crassostrea gigas</name>
    <dbReference type="NCBI Taxonomy" id="29159"/>
    <lineage>
        <taxon>Eukaryota</taxon>
        <taxon>Metazoa</taxon>
        <taxon>Spiralia</taxon>
        <taxon>Lophotrochozoa</taxon>
        <taxon>Mollusca</taxon>
        <taxon>Bivalvia</taxon>
        <taxon>Autobranchia</taxon>
        <taxon>Pteriomorphia</taxon>
        <taxon>Ostreida</taxon>
        <taxon>Ostreoidea</taxon>
        <taxon>Ostreidae</taxon>
        <taxon>Magallana</taxon>
    </lineage>
</organism>
<dbReference type="CDD" id="cd12087">
    <property type="entry name" value="TM_EGFR-like"/>
    <property type="match status" value="1"/>
</dbReference>
<feature type="domain" description="C-type lectin" evidence="1">
    <location>
        <begin position="49"/>
        <end position="132"/>
    </location>
</feature>
<dbReference type="InterPro" id="IPR016187">
    <property type="entry name" value="CTDL_fold"/>
</dbReference>
<dbReference type="HOGENOM" id="CLU_842651_0_0_1"/>
<proteinExistence type="predicted"/>
<gene>
    <name evidence="2" type="ORF">CGI_10002753</name>
</gene>
<dbReference type="Pfam" id="PF00059">
    <property type="entry name" value="Lectin_C"/>
    <property type="match status" value="1"/>
</dbReference>
<dbReference type="Gene3D" id="3.10.100.10">
    <property type="entry name" value="Mannose-Binding Protein A, subunit A"/>
    <property type="match status" value="2"/>
</dbReference>
<dbReference type="EMBL" id="JH818004">
    <property type="protein sequence ID" value="EKC22117.1"/>
    <property type="molecule type" value="Genomic_DNA"/>
</dbReference>
<reference evidence="2" key="1">
    <citation type="journal article" date="2012" name="Nature">
        <title>The oyster genome reveals stress adaptation and complexity of shell formation.</title>
        <authorList>
            <person name="Zhang G."/>
            <person name="Fang X."/>
            <person name="Guo X."/>
            <person name="Li L."/>
            <person name="Luo R."/>
            <person name="Xu F."/>
            <person name="Yang P."/>
            <person name="Zhang L."/>
            <person name="Wang X."/>
            <person name="Qi H."/>
            <person name="Xiong Z."/>
            <person name="Que H."/>
            <person name="Xie Y."/>
            <person name="Holland P.W."/>
            <person name="Paps J."/>
            <person name="Zhu Y."/>
            <person name="Wu F."/>
            <person name="Chen Y."/>
            <person name="Wang J."/>
            <person name="Peng C."/>
            <person name="Meng J."/>
            <person name="Yang L."/>
            <person name="Liu J."/>
            <person name="Wen B."/>
            <person name="Zhang N."/>
            <person name="Huang Z."/>
            <person name="Zhu Q."/>
            <person name="Feng Y."/>
            <person name="Mount A."/>
            <person name="Hedgecock D."/>
            <person name="Xu Z."/>
            <person name="Liu Y."/>
            <person name="Domazet-Loso T."/>
            <person name="Du Y."/>
            <person name="Sun X."/>
            <person name="Zhang S."/>
            <person name="Liu B."/>
            <person name="Cheng P."/>
            <person name="Jiang X."/>
            <person name="Li J."/>
            <person name="Fan D."/>
            <person name="Wang W."/>
            <person name="Fu W."/>
            <person name="Wang T."/>
            <person name="Wang B."/>
            <person name="Zhang J."/>
            <person name="Peng Z."/>
            <person name="Li Y."/>
            <person name="Li N."/>
            <person name="Wang J."/>
            <person name="Chen M."/>
            <person name="He Y."/>
            <person name="Tan F."/>
            <person name="Song X."/>
            <person name="Zheng Q."/>
            <person name="Huang R."/>
            <person name="Yang H."/>
            <person name="Du X."/>
            <person name="Chen L."/>
            <person name="Yang M."/>
            <person name="Gaffney P.M."/>
            <person name="Wang S."/>
            <person name="Luo L."/>
            <person name="She Z."/>
            <person name="Ming Y."/>
            <person name="Huang W."/>
            <person name="Zhang S."/>
            <person name="Huang B."/>
            <person name="Zhang Y."/>
            <person name="Qu T."/>
            <person name="Ni P."/>
            <person name="Miao G."/>
            <person name="Wang J."/>
            <person name="Wang Q."/>
            <person name="Steinberg C.E."/>
            <person name="Wang H."/>
            <person name="Li N."/>
            <person name="Qian L."/>
            <person name="Zhang G."/>
            <person name="Li Y."/>
            <person name="Yang H."/>
            <person name="Liu X."/>
            <person name="Wang J."/>
            <person name="Yin Y."/>
            <person name="Wang J."/>
        </authorList>
    </citation>
    <scope>NUCLEOTIDE SEQUENCE [LARGE SCALE GENOMIC DNA]</scope>
    <source>
        <strain evidence="2">05x7-T-G4-1.051#20</strain>
    </source>
</reference>
<dbReference type="PANTHER" id="PTHR22803">
    <property type="entry name" value="MANNOSE, PHOSPHOLIPASE, LECTIN RECEPTOR RELATED"/>
    <property type="match status" value="1"/>
</dbReference>
<dbReference type="InterPro" id="IPR050111">
    <property type="entry name" value="C-type_lectin/snaclec_domain"/>
</dbReference>
<dbReference type="SMART" id="SM00034">
    <property type="entry name" value="CLECT"/>
    <property type="match status" value="2"/>
</dbReference>
<sequence>MQGYSDMMNVGTWKTNYCTAERGFICEAWKDLSIPVIESTVCPPHYMENNGRCYRFFQDIPLDWESADHFCTLDNGTLASISTIYRFGFIQALSRHTSDLYMWSNGLPYIFTNWNQSEPKNQPLPPPLKVNCTTSAMALNGACYHFELEHAESWMDARNKCKQFDMDLVSIHSTIEIEHMVEFVIRNGLTRSFWIGLSRRKDLTDPIEKISFYWSDESNFDYANWNEEEPSDSLLSQTEECVEMFTNGTWNDASCDQIKGFVCMESDNPKVVFAITGVVIGLLLIIVAVGSIAFFIKSRKFSSSYKEPISAGFENAVYFKDEENVFISEL</sequence>
<protein>
    <submittedName>
        <fullName evidence="2">Macrophage mannose receptor 1</fullName>
    </submittedName>
</protein>
<dbReference type="SUPFAM" id="SSF56436">
    <property type="entry name" value="C-type lectin-like"/>
    <property type="match status" value="2"/>
</dbReference>
<evidence type="ECO:0000259" key="1">
    <source>
        <dbReference type="PROSITE" id="PS50041"/>
    </source>
</evidence>
<dbReference type="PROSITE" id="PS50041">
    <property type="entry name" value="C_TYPE_LECTIN_2"/>
    <property type="match status" value="2"/>
</dbReference>
<name>K1PE35_MAGGI</name>
<dbReference type="AlphaFoldDB" id="K1PE35"/>
<dbReference type="InterPro" id="IPR001304">
    <property type="entry name" value="C-type_lectin-like"/>
</dbReference>